<feature type="non-terminal residue" evidence="1">
    <location>
        <position position="66"/>
    </location>
</feature>
<keyword evidence="2" id="KW-1185">Reference proteome</keyword>
<dbReference type="AlphaFoldDB" id="A0A0C2W2M4"/>
<protein>
    <submittedName>
        <fullName evidence="1">Uncharacterized protein</fullName>
    </submittedName>
</protein>
<dbReference type="EMBL" id="KN818530">
    <property type="protein sequence ID" value="KIL55342.1"/>
    <property type="molecule type" value="Genomic_DNA"/>
</dbReference>
<accession>A0A0C2W2M4</accession>
<name>A0A0C2W2M4_AMAMK</name>
<dbReference type="Proteomes" id="UP000054549">
    <property type="component" value="Unassembled WGS sequence"/>
</dbReference>
<reference evidence="1 2" key="1">
    <citation type="submission" date="2014-04" db="EMBL/GenBank/DDBJ databases">
        <title>Evolutionary Origins and Diversification of the Mycorrhizal Mutualists.</title>
        <authorList>
            <consortium name="DOE Joint Genome Institute"/>
            <consortium name="Mycorrhizal Genomics Consortium"/>
            <person name="Kohler A."/>
            <person name="Kuo A."/>
            <person name="Nagy L.G."/>
            <person name="Floudas D."/>
            <person name="Copeland A."/>
            <person name="Barry K.W."/>
            <person name="Cichocki N."/>
            <person name="Veneault-Fourrey C."/>
            <person name="LaButti K."/>
            <person name="Lindquist E.A."/>
            <person name="Lipzen A."/>
            <person name="Lundell T."/>
            <person name="Morin E."/>
            <person name="Murat C."/>
            <person name="Riley R."/>
            <person name="Ohm R."/>
            <person name="Sun H."/>
            <person name="Tunlid A."/>
            <person name="Henrissat B."/>
            <person name="Grigoriev I.V."/>
            <person name="Hibbett D.S."/>
            <person name="Martin F."/>
        </authorList>
    </citation>
    <scope>NUCLEOTIDE SEQUENCE [LARGE SCALE GENOMIC DNA]</scope>
    <source>
        <strain evidence="1 2">Koide BX008</strain>
    </source>
</reference>
<evidence type="ECO:0000313" key="1">
    <source>
        <dbReference type="EMBL" id="KIL55342.1"/>
    </source>
</evidence>
<dbReference type="HOGENOM" id="CLU_2838007_0_0_1"/>
<gene>
    <name evidence="1" type="ORF">M378DRAFT_173690</name>
</gene>
<organism evidence="1 2">
    <name type="scientific">Amanita muscaria (strain Koide BX008)</name>
    <dbReference type="NCBI Taxonomy" id="946122"/>
    <lineage>
        <taxon>Eukaryota</taxon>
        <taxon>Fungi</taxon>
        <taxon>Dikarya</taxon>
        <taxon>Basidiomycota</taxon>
        <taxon>Agaricomycotina</taxon>
        <taxon>Agaricomycetes</taxon>
        <taxon>Agaricomycetidae</taxon>
        <taxon>Agaricales</taxon>
        <taxon>Pluteineae</taxon>
        <taxon>Amanitaceae</taxon>
        <taxon>Amanita</taxon>
    </lineage>
</organism>
<dbReference type="InParanoid" id="A0A0C2W2M4"/>
<sequence length="66" mass="7180">MGGLHHRLSPTILFYSMRTGAGRRQMEADHCPQPRLTASTSMECGGLYLSVIGPVDICNKTTNGPF</sequence>
<proteinExistence type="predicted"/>
<evidence type="ECO:0000313" key="2">
    <source>
        <dbReference type="Proteomes" id="UP000054549"/>
    </source>
</evidence>